<feature type="transmembrane region" description="Helical" evidence="3">
    <location>
        <begin position="301"/>
        <end position="322"/>
    </location>
</feature>
<evidence type="ECO:0000256" key="1">
    <source>
        <dbReference type="ARBA" id="ARBA00005585"/>
    </source>
</evidence>
<feature type="transmembrane region" description="Helical" evidence="3">
    <location>
        <begin position="334"/>
        <end position="361"/>
    </location>
</feature>
<dbReference type="PANTHER" id="PTHR10796">
    <property type="entry name" value="PATCHED-RELATED"/>
    <property type="match status" value="1"/>
</dbReference>
<feature type="transmembrane region" description="Helical" evidence="3">
    <location>
        <begin position="939"/>
        <end position="960"/>
    </location>
</feature>
<keyword evidence="3" id="KW-1133">Transmembrane helix</keyword>
<dbReference type="PROSITE" id="PS50156">
    <property type="entry name" value="SSD"/>
    <property type="match status" value="1"/>
</dbReference>
<dbReference type="GO" id="GO:0016020">
    <property type="term" value="C:membrane"/>
    <property type="evidence" value="ECO:0007669"/>
    <property type="project" value="TreeGrafter"/>
</dbReference>
<keyword evidence="3" id="KW-0812">Transmembrane</keyword>
<organism evidence="5 6">
    <name type="scientific">Seminavis robusta</name>
    <dbReference type="NCBI Taxonomy" id="568900"/>
    <lineage>
        <taxon>Eukaryota</taxon>
        <taxon>Sar</taxon>
        <taxon>Stramenopiles</taxon>
        <taxon>Ochrophyta</taxon>
        <taxon>Bacillariophyta</taxon>
        <taxon>Bacillariophyceae</taxon>
        <taxon>Bacillariophycidae</taxon>
        <taxon>Naviculales</taxon>
        <taxon>Naviculaceae</taxon>
        <taxon>Seminavis</taxon>
    </lineage>
</organism>
<dbReference type="InterPro" id="IPR000731">
    <property type="entry name" value="SSD"/>
</dbReference>
<comment type="caution">
    <text evidence="5">The sequence shown here is derived from an EMBL/GenBank/DDBJ whole genome shotgun (WGS) entry which is preliminary data.</text>
</comment>
<dbReference type="InterPro" id="IPR053958">
    <property type="entry name" value="HMGCR/SNAP/NPC1-like_SSD"/>
</dbReference>
<dbReference type="Pfam" id="PF12349">
    <property type="entry name" value="Sterol-sensing"/>
    <property type="match status" value="1"/>
</dbReference>
<dbReference type="EMBL" id="CAICTM010000606">
    <property type="protein sequence ID" value="CAB9513700.1"/>
    <property type="molecule type" value="Genomic_DNA"/>
</dbReference>
<evidence type="ECO:0000256" key="2">
    <source>
        <dbReference type="SAM" id="MobiDB-lite"/>
    </source>
</evidence>
<dbReference type="SUPFAM" id="SSF82866">
    <property type="entry name" value="Multidrug efflux transporter AcrB transmembrane domain"/>
    <property type="match status" value="2"/>
</dbReference>
<feature type="transmembrane region" description="Helical" evidence="3">
    <location>
        <begin position="367"/>
        <end position="388"/>
    </location>
</feature>
<feature type="region of interest" description="Disordered" evidence="2">
    <location>
        <begin position="1"/>
        <end position="27"/>
    </location>
</feature>
<dbReference type="Proteomes" id="UP001153069">
    <property type="component" value="Unassembled WGS sequence"/>
</dbReference>
<gene>
    <name evidence="5" type="ORF">SEMRO_607_G174640.1</name>
</gene>
<feature type="region of interest" description="Disordered" evidence="2">
    <location>
        <begin position="536"/>
        <end position="579"/>
    </location>
</feature>
<dbReference type="InterPro" id="IPR051697">
    <property type="entry name" value="Patched_domain-protein"/>
</dbReference>
<evidence type="ECO:0000313" key="6">
    <source>
        <dbReference type="Proteomes" id="UP001153069"/>
    </source>
</evidence>
<dbReference type="Gene3D" id="1.20.1640.10">
    <property type="entry name" value="Multidrug efflux transporter AcrB transmembrane domain"/>
    <property type="match status" value="2"/>
</dbReference>
<reference evidence="5" key="1">
    <citation type="submission" date="2020-06" db="EMBL/GenBank/DDBJ databases">
        <authorList>
            <consortium name="Plant Systems Biology data submission"/>
        </authorList>
    </citation>
    <scope>NUCLEOTIDE SEQUENCE</scope>
    <source>
        <strain evidence="5">D6</strain>
    </source>
</reference>
<sequence>MTDVAEIGSKANDTPPMAVMTSDNDDEVSTSRRRNVCCWMKVTRWVQVLITHCVVTMSMHAASHPFIYVTVLPTLSFTIAGIGLMTNFHLELDIEAVLSPAGSQPAIHKEWVESPDGFPYQTREVALLMHRNGDNVLYMNAMERVFTAVHTVLTTDGYDDLCQQGAYINFDGDKTCRFMSVTGFFDDHSVDAYQEQIQTDQQLQEALSAHKFASGSPVYHDAILGNWIRNNSNDTITFAQSFLVVFFLPDLDDDANAFEEKVFERLDVLRLEWEQDDILTMAMLSIHATQMEYQRAIYGDLYLIGVVAVIMCSFVGITFASYGYGHPTSQSRTLLGAMSVYTITMSWLAGCGVMFVCGVPFTPITQILPFCVFGIGLDDTFIIVGSYLRQDHGLEILPRIRKTMEEVSHAISLTTITTVFAFLLGLRSGLPGVRWMCLYAAVTIAVDFIFQVTMFVSFIALDERRIQEHRRDICVWIIDHPEDQDEDFVMIDSQQDQQQQQVVLKHQETQLGDTTASTGSNTTEQVDATVTTTPPIMSMSVSYDDEDVRNKTDDDDEEEVDVDDFGEQQRRESANLETSVSHEIIAEGTYDDDDVDNVMIHANVPIDDTTTSVPSNAIMDEKPADEEPTKQALMMESTSLVPEDAKAPPPQEQHDGPVERQLGIPERIMSRYADLILRPCGKAVVLLLFAAFTAACAYSCTLLEQEFKVGDFVPTDSYLKDVVADIQTYASVVRPIGVYFRDVDQSDPEIQEQMVKYVNDLESLPELNTLEFDIAGQTDGQQTGQVTPFCWVRDFKEMEDELIASAPSLKFVIQNLTFTEQLNLALNNPTLREVYGQDIIRDDDGNIVASRCWLFLTEIDLNEVEDQVDLLHDQRAVGAAQPINQDKAKGEWPFFFYDLSLFYWEAYDIAIQELISTIVSGALALAVISFLLIPHWTAALFVTPMILVLYCNFLGTLQFFGLHINPIFFFVVLVSIGLLVDFLLHVLMRYYDTIVESPNMTRNERVKVTLVTMGSSIMLGGLTTFLGVVPLCLSTTKIFMIVFKGFFAMVVLGLAHGLILFPVILSLVGPNA</sequence>
<feature type="transmembrane region" description="Helical" evidence="3">
    <location>
        <begin position="967"/>
        <end position="988"/>
    </location>
</feature>
<evidence type="ECO:0000313" key="5">
    <source>
        <dbReference type="EMBL" id="CAB9513700.1"/>
    </source>
</evidence>
<protein>
    <submittedName>
        <fullName evidence="5">Pick C1 protein</fullName>
    </submittedName>
</protein>
<feature type="transmembrane region" description="Helical" evidence="3">
    <location>
        <begin position="409"/>
        <end position="426"/>
    </location>
</feature>
<name>A0A9N8HIP0_9STRA</name>
<feature type="transmembrane region" description="Helical" evidence="3">
    <location>
        <begin position="1008"/>
        <end position="1033"/>
    </location>
</feature>
<keyword evidence="6" id="KW-1185">Reference proteome</keyword>
<feature type="compositionally biased region" description="Acidic residues" evidence="2">
    <location>
        <begin position="543"/>
        <end position="566"/>
    </location>
</feature>
<keyword evidence="3" id="KW-0472">Membrane</keyword>
<dbReference type="AlphaFoldDB" id="A0A9N8HIP0"/>
<feature type="transmembrane region" description="Helical" evidence="3">
    <location>
        <begin position="1045"/>
        <end position="1068"/>
    </location>
</feature>
<comment type="similarity">
    <text evidence="1">Belongs to the patched family.</text>
</comment>
<accession>A0A9N8HIP0</accession>
<proteinExistence type="inferred from homology"/>
<feature type="transmembrane region" description="Helical" evidence="3">
    <location>
        <begin position="914"/>
        <end position="933"/>
    </location>
</feature>
<feature type="transmembrane region" description="Helical" evidence="3">
    <location>
        <begin position="438"/>
        <end position="461"/>
    </location>
</feature>
<evidence type="ECO:0000256" key="3">
    <source>
        <dbReference type="SAM" id="Phobius"/>
    </source>
</evidence>
<dbReference type="PANTHER" id="PTHR10796:SF92">
    <property type="entry name" value="PATCHED-RELATED, ISOFORM A"/>
    <property type="match status" value="1"/>
</dbReference>
<evidence type="ECO:0000259" key="4">
    <source>
        <dbReference type="PROSITE" id="PS50156"/>
    </source>
</evidence>
<feature type="domain" description="SSD" evidence="4">
    <location>
        <begin position="300"/>
        <end position="461"/>
    </location>
</feature>
<dbReference type="OrthoDB" id="190529at2759"/>